<dbReference type="SUPFAM" id="SSF140459">
    <property type="entry name" value="PE/PPE dimer-like"/>
    <property type="match status" value="1"/>
</dbReference>
<comment type="caution">
    <text evidence="2">The sequence shown here is derived from an EMBL/GenBank/DDBJ whole genome shotgun (WGS) entry which is preliminary data.</text>
</comment>
<feature type="domain" description="PE" evidence="1">
    <location>
        <begin position="4"/>
        <end position="66"/>
    </location>
</feature>
<dbReference type="Pfam" id="PF00934">
    <property type="entry name" value="PE"/>
    <property type="match status" value="1"/>
</dbReference>
<gene>
    <name evidence="2" type="ORF">I551_1631</name>
</gene>
<dbReference type="Proteomes" id="UP000020681">
    <property type="component" value="Unassembled WGS sequence"/>
</dbReference>
<dbReference type="Gene3D" id="1.10.287.850">
    <property type="entry name" value="HP0062-like domain"/>
    <property type="match status" value="1"/>
</dbReference>
<keyword evidence="3" id="KW-1185">Reference proteome</keyword>
<protein>
    <submittedName>
        <fullName evidence="2">PE family protein</fullName>
    </submittedName>
</protein>
<accession>A0ABN0R4C7</accession>
<dbReference type="InterPro" id="IPR000084">
    <property type="entry name" value="PE-PGRS_N"/>
</dbReference>
<evidence type="ECO:0000259" key="1">
    <source>
        <dbReference type="Pfam" id="PF00934"/>
    </source>
</evidence>
<proteinExistence type="predicted"/>
<dbReference type="EMBL" id="JAOL01000084">
    <property type="protein sequence ID" value="EUA91890.1"/>
    <property type="molecule type" value="Genomic_DNA"/>
</dbReference>
<evidence type="ECO:0000313" key="2">
    <source>
        <dbReference type="EMBL" id="EUA91890.1"/>
    </source>
</evidence>
<name>A0ABN0R4C7_MYCUL</name>
<evidence type="ECO:0000313" key="3">
    <source>
        <dbReference type="Proteomes" id="UP000020681"/>
    </source>
</evidence>
<dbReference type="InterPro" id="IPR038332">
    <property type="entry name" value="PPE_sf"/>
</dbReference>
<sequence length="89" mass="9313">MSFVWVSPELVSAAAADVAGIGSAVGAANTAAAAATTELLAAGGDEVSAAIAELFGMYGRDYQRIAFGRRDFTLGLRRCWVRGRFLWVG</sequence>
<reference evidence="2 3" key="1">
    <citation type="submission" date="2014-01" db="EMBL/GenBank/DDBJ databases">
        <authorList>
            <person name="Dobos K."/>
            <person name="Lenaerts A."/>
            <person name="Ordway D."/>
            <person name="DeGroote M.A."/>
            <person name="Parker T."/>
            <person name="Sizemore C."/>
            <person name="Tallon L.J."/>
            <person name="Sadzewicz L.K."/>
            <person name="Sengamalay N."/>
            <person name="Fraser C.M."/>
            <person name="Hine E."/>
            <person name="Shefchek K.A."/>
            <person name="Das S.P."/>
            <person name="Tettelin H."/>
        </authorList>
    </citation>
    <scope>NUCLEOTIDE SEQUENCE [LARGE SCALE GENOMIC DNA]</scope>
    <source>
        <strain evidence="2 3">Harvey</strain>
    </source>
</reference>
<organism evidence="2 3">
    <name type="scientific">Mycobacterium ulcerans str. Harvey</name>
    <dbReference type="NCBI Taxonomy" id="1299332"/>
    <lineage>
        <taxon>Bacteria</taxon>
        <taxon>Bacillati</taxon>
        <taxon>Actinomycetota</taxon>
        <taxon>Actinomycetes</taxon>
        <taxon>Mycobacteriales</taxon>
        <taxon>Mycobacteriaceae</taxon>
        <taxon>Mycobacterium</taxon>
        <taxon>Mycobacterium ulcerans group</taxon>
    </lineage>
</organism>